<evidence type="ECO:0000256" key="2">
    <source>
        <dbReference type="ARBA" id="ARBA00022692"/>
    </source>
</evidence>
<evidence type="ECO:0000259" key="7">
    <source>
        <dbReference type="PROSITE" id="PS50922"/>
    </source>
</evidence>
<evidence type="ECO:0000256" key="3">
    <source>
        <dbReference type="ARBA" id="ARBA00022989"/>
    </source>
</evidence>
<gene>
    <name evidence="8" type="ORF">CSSPJE1EN1_LOCUS18554</name>
</gene>
<keyword evidence="2 5" id="KW-0812">Transmembrane</keyword>
<evidence type="ECO:0000256" key="1">
    <source>
        <dbReference type="ARBA" id="ARBA00004141"/>
    </source>
</evidence>
<dbReference type="Pfam" id="PF03798">
    <property type="entry name" value="TRAM_LAG1_CLN8"/>
    <property type="match status" value="1"/>
</dbReference>
<proteinExistence type="predicted"/>
<feature type="transmembrane region" description="Helical" evidence="6">
    <location>
        <begin position="75"/>
        <end position="97"/>
    </location>
</feature>
<organism evidence="8 9">
    <name type="scientific">Sphagnum jensenii</name>
    <dbReference type="NCBI Taxonomy" id="128206"/>
    <lineage>
        <taxon>Eukaryota</taxon>
        <taxon>Viridiplantae</taxon>
        <taxon>Streptophyta</taxon>
        <taxon>Embryophyta</taxon>
        <taxon>Bryophyta</taxon>
        <taxon>Sphagnophytina</taxon>
        <taxon>Sphagnopsida</taxon>
        <taxon>Sphagnales</taxon>
        <taxon>Sphagnaceae</taxon>
        <taxon>Sphagnum</taxon>
    </lineage>
</organism>
<dbReference type="Proteomes" id="UP001497444">
    <property type="component" value="Chromosome 5"/>
</dbReference>
<name>A0ABP0X3Q1_9BRYO</name>
<dbReference type="InterPro" id="IPR006634">
    <property type="entry name" value="TLC-dom"/>
</dbReference>
<dbReference type="InterPro" id="IPR042512">
    <property type="entry name" value="TLCD5"/>
</dbReference>
<feature type="transmembrane region" description="Helical" evidence="6">
    <location>
        <begin position="163"/>
        <end position="183"/>
    </location>
</feature>
<keyword evidence="9" id="KW-1185">Reference proteome</keyword>
<evidence type="ECO:0000313" key="9">
    <source>
        <dbReference type="Proteomes" id="UP001497444"/>
    </source>
</evidence>
<feature type="transmembrane region" description="Helical" evidence="6">
    <location>
        <begin position="6"/>
        <end position="26"/>
    </location>
</feature>
<feature type="transmembrane region" description="Helical" evidence="6">
    <location>
        <begin position="190"/>
        <end position="210"/>
    </location>
</feature>
<dbReference type="PANTHER" id="PTHR31898">
    <property type="entry name" value="TRANSMEMBRANE PROTEIN 136"/>
    <property type="match status" value="1"/>
</dbReference>
<evidence type="ECO:0000256" key="4">
    <source>
        <dbReference type="ARBA" id="ARBA00023136"/>
    </source>
</evidence>
<keyword evidence="3 6" id="KW-1133">Transmembrane helix</keyword>
<evidence type="ECO:0000313" key="8">
    <source>
        <dbReference type="EMBL" id="CAK9273076.1"/>
    </source>
</evidence>
<protein>
    <recommendedName>
        <fullName evidence="7">TLC domain-containing protein</fullName>
    </recommendedName>
</protein>
<feature type="domain" description="TLC" evidence="7">
    <location>
        <begin position="29"/>
        <end position="218"/>
    </location>
</feature>
<reference evidence="8" key="1">
    <citation type="submission" date="2024-02" db="EMBL/GenBank/DDBJ databases">
        <authorList>
            <consortium name="ELIXIR-Norway"/>
            <consortium name="Elixir Norway"/>
        </authorList>
    </citation>
    <scope>NUCLEOTIDE SEQUENCE</scope>
</reference>
<keyword evidence="4 5" id="KW-0472">Membrane</keyword>
<feature type="transmembrane region" description="Helical" evidence="6">
    <location>
        <begin position="38"/>
        <end position="55"/>
    </location>
</feature>
<dbReference type="EMBL" id="OZ020100">
    <property type="protein sequence ID" value="CAK9273076.1"/>
    <property type="molecule type" value="Genomic_DNA"/>
</dbReference>
<dbReference type="PANTHER" id="PTHR31898:SF1">
    <property type="entry name" value="TLC DOMAIN-CONTAINING PROTEIN 5"/>
    <property type="match status" value="1"/>
</dbReference>
<dbReference type="SMART" id="SM00724">
    <property type="entry name" value="TLC"/>
    <property type="match status" value="1"/>
</dbReference>
<accession>A0ABP0X3Q1</accession>
<evidence type="ECO:0000256" key="6">
    <source>
        <dbReference type="SAM" id="Phobius"/>
    </source>
</evidence>
<dbReference type="PROSITE" id="PS50922">
    <property type="entry name" value="TLC"/>
    <property type="match status" value="1"/>
</dbReference>
<sequence>MDDCIVSLIATPWGFWSLAYVVSRLLCPRRSKDFCNRLVSMLHVALSLLLCGISVRDWSHPLDGIGGPSTFPQMLALTVSLAYFIYDSICCLVELPFKLEDQIHHAITIMGLAYGYLLGSCGTELVACLMLMELSNPFMHARELLKELNLKDTSYSFLNDVCFALVFTFARMIVGPFVVFFTVQADGSPAVKVGAVGIQLVSILWFWRIARMVLYKLKKRNLKPKSS</sequence>
<comment type="subcellular location">
    <subcellularLocation>
        <location evidence="1">Membrane</location>
        <topology evidence="1">Multi-pass membrane protein</topology>
    </subcellularLocation>
</comment>
<evidence type="ECO:0000256" key="5">
    <source>
        <dbReference type="PROSITE-ProRule" id="PRU00205"/>
    </source>
</evidence>